<evidence type="ECO:0000313" key="6">
    <source>
        <dbReference type="Proteomes" id="UP001204524"/>
    </source>
</evidence>
<dbReference type="Pfam" id="PF10335">
    <property type="entry name" value="DUF294_C"/>
    <property type="match status" value="1"/>
</dbReference>
<dbReference type="SMART" id="SM00100">
    <property type="entry name" value="cNMP"/>
    <property type="match status" value="1"/>
</dbReference>
<dbReference type="Pfam" id="PF00571">
    <property type="entry name" value="CBS"/>
    <property type="match status" value="2"/>
</dbReference>
<accession>A0ABT1KVU2</accession>
<evidence type="ECO:0000259" key="4">
    <source>
        <dbReference type="PROSITE" id="PS51371"/>
    </source>
</evidence>
<dbReference type="RefSeq" id="WP_254181101.1">
    <property type="nucleotide sequence ID" value="NZ_JANARS010000003.1"/>
</dbReference>
<proteinExistence type="predicted"/>
<keyword evidence="1" id="KW-0677">Repeat</keyword>
<keyword evidence="6" id="KW-1185">Reference proteome</keyword>
<dbReference type="PROSITE" id="PS50042">
    <property type="entry name" value="CNMP_BINDING_3"/>
    <property type="match status" value="1"/>
</dbReference>
<dbReference type="PANTHER" id="PTHR48108">
    <property type="entry name" value="CBS DOMAIN-CONTAINING PROTEIN CBSX2, CHLOROPLASTIC"/>
    <property type="match status" value="1"/>
</dbReference>
<evidence type="ECO:0000259" key="3">
    <source>
        <dbReference type="PROSITE" id="PS50042"/>
    </source>
</evidence>
<dbReference type="InterPro" id="IPR051462">
    <property type="entry name" value="CBS_domain-containing"/>
</dbReference>
<dbReference type="CDD" id="cd00038">
    <property type="entry name" value="CAP_ED"/>
    <property type="match status" value="1"/>
</dbReference>
<dbReference type="Proteomes" id="UP001204524">
    <property type="component" value="Unassembled WGS sequence"/>
</dbReference>
<evidence type="ECO:0000256" key="2">
    <source>
        <dbReference type="PROSITE-ProRule" id="PRU00703"/>
    </source>
</evidence>
<dbReference type="Pfam" id="PF03445">
    <property type="entry name" value="DUF294"/>
    <property type="match status" value="1"/>
</dbReference>
<dbReference type="Gene3D" id="3.10.580.10">
    <property type="entry name" value="CBS-domain"/>
    <property type="match status" value="1"/>
</dbReference>
<evidence type="ECO:0000256" key="1">
    <source>
        <dbReference type="ARBA" id="ARBA00022737"/>
    </source>
</evidence>
<feature type="domain" description="Cyclic nucleotide-binding" evidence="3">
    <location>
        <begin position="17"/>
        <end position="115"/>
    </location>
</feature>
<dbReference type="InterPro" id="IPR046342">
    <property type="entry name" value="CBS_dom_sf"/>
</dbReference>
<dbReference type="CDD" id="cd05401">
    <property type="entry name" value="NT_GlnE_GlnD_like"/>
    <property type="match status" value="1"/>
</dbReference>
<feature type="domain" description="CBS" evidence="4">
    <location>
        <begin position="223"/>
        <end position="280"/>
    </location>
</feature>
<dbReference type="Pfam" id="PF00027">
    <property type="entry name" value="cNMP_binding"/>
    <property type="match status" value="1"/>
</dbReference>
<dbReference type="SMART" id="SM00116">
    <property type="entry name" value="CBS"/>
    <property type="match status" value="2"/>
</dbReference>
<dbReference type="InterPro" id="IPR018490">
    <property type="entry name" value="cNMP-bd_dom_sf"/>
</dbReference>
<dbReference type="InterPro" id="IPR005105">
    <property type="entry name" value="GlnD_Uridyltrans_N"/>
</dbReference>
<keyword evidence="2" id="KW-0129">CBS domain</keyword>
<comment type="caution">
    <text evidence="5">The sequence shown here is derived from an EMBL/GenBank/DDBJ whole genome shotgun (WGS) entry which is preliminary data.</text>
</comment>
<protein>
    <submittedName>
        <fullName evidence="5">DUF294 nucleotidyltransferase-like domain-containing protein</fullName>
    </submittedName>
</protein>
<dbReference type="EMBL" id="JANARS010000003">
    <property type="protein sequence ID" value="MCP3421891.1"/>
    <property type="molecule type" value="Genomic_DNA"/>
</dbReference>
<organism evidence="5 6">
    <name type="scientific">Nocardioides pinisoli</name>
    <dbReference type="NCBI Taxonomy" id="2950279"/>
    <lineage>
        <taxon>Bacteria</taxon>
        <taxon>Bacillati</taxon>
        <taxon>Actinomycetota</taxon>
        <taxon>Actinomycetes</taxon>
        <taxon>Propionibacteriales</taxon>
        <taxon>Nocardioidaceae</taxon>
        <taxon>Nocardioides</taxon>
    </lineage>
</organism>
<evidence type="ECO:0000313" key="5">
    <source>
        <dbReference type="EMBL" id="MCP3421891.1"/>
    </source>
</evidence>
<dbReference type="PROSITE" id="PS51371">
    <property type="entry name" value="CBS"/>
    <property type="match status" value="2"/>
</dbReference>
<dbReference type="CDD" id="cd04587">
    <property type="entry name" value="CBS_pair_CAP-ED_NT_Pol-beta-like_DUF294_assoc"/>
    <property type="match status" value="1"/>
</dbReference>
<dbReference type="SUPFAM" id="SSF54631">
    <property type="entry name" value="CBS-domain pair"/>
    <property type="match status" value="1"/>
</dbReference>
<dbReference type="InterPro" id="IPR018821">
    <property type="entry name" value="DUF294_put_nucleoTrafse_sb-bd"/>
</dbReference>
<dbReference type="PANTHER" id="PTHR48108:SF31">
    <property type="entry name" value="CBS DOMAIN AND CYCLIC NUCLEOTIDE-REGULATED NUCLEOTIDYLTRANSFERASE"/>
    <property type="match status" value="1"/>
</dbReference>
<feature type="domain" description="CBS" evidence="4">
    <location>
        <begin position="159"/>
        <end position="217"/>
    </location>
</feature>
<dbReference type="InterPro" id="IPR000644">
    <property type="entry name" value="CBS_dom"/>
</dbReference>
<dbReference type="SUPFAM" id="SSF51206">
    <property type="entry name" value="cAMP-binding domain-like"/>
    <property type="match status" value="1"/>
</dbReference>
<dbReference type="Gene3D" id="2.60.120.10">
    <property type="entry name" value="Jelly Rolls"/>
    <property type="match status" value="1"/>
</dbReference>
<dbReference type="InterPro" id="IPR014710">
    <property type="entry name" value="RmlC-like_jellyroll"/>
</dbReference>
<gene>
    <name evidence="5" type="ORF">NCI01_08805</name>
</gene>
<dbReference type="InterPro" id="IPR000595">
    <property type="entry name" value="cNMP-bd_dom"/>
</dbReference>
<name>A0ABT1KVU2_9ACTN</name>
<sequence length="622" mass="67560">MEVELAEVRDFLADHAPFDRLPAAELAELPRRCTIRYARRGSVVLEVGERGDGLYVVRSGAVEVRDETGELVDRVGTGEAFGMSSLLEHRPTRYRCTAVEDTLLLVLEPAAFEELTRAHPDVATFYAATHHARLSRAIGNLQRATSGSTALGTRVRDLLTREPVTTTPTATVRDAAAAMSEAGVSCILVVEHLALLGIVTDRDLRNRVLAAGLPPDSPVRPVMTPDPVTLPDDALAFEALLEMVSRDIHHLPVVDETGRPVGLVTTTDLVRLENANPVYLAAEIGGQPTLTGVVAEAPGIHAVLGQLVERDVSAADISRVATALGDAVRRRVVALVEAELAGEGLGPPPVPYSWVVLGSVARDEEGFTADQDHAIVLGAEPGEDGAAWFAALAERVTAVLEQCGWPRCPGDMMATNPQWRLTVPQWRRLLADWSREPQPDAVLHTAVFHDMRHLAGDPGLTEQVHLASVSTASPRLLGHLSRQALAMRPPLGFFRGFVVERHGEHRDTFDIKRPISAVVQLARIYALRSGSPALSTRRRLAAAAAAGTIDQDTATELTDALELMSYLRLHHQAAQARSGRTPDNFLRPADLTQRQRRHLRDAFEIVRSAQQRLSSHLPPGFE</sequence>
<reference evidence="5 6" key="1">
    <citation type="submission" date="2022-06" db="EMBL/GenBank/DDBJ databases">
        <authorList>
            <person name="So Y."/>
        </authorList>
    </citation>
    <scope>NUCLEOTIDE SEQUENCE [LARGE SCALE GENOMIC DNA]</scope>
    <source>
        <strain evidence="5 6">STR3</strain>
    </source>
</reference>